<feature type="transmembrane region" description="Helical" evidence="1">
    <location>
        <begin position="6"/>
        <end position="28"/>
    </location>
</feature>
<evidence type="ECO:0008006" key="4">
    <source>
        <dbReference type="Google" id="ProtNLM"/>
    </source>
</evidence>
<protein>
    <recommendedName>
        <fullName evidence="4">DUF378 domain-containing protein</fullName>
    </recommendedName>
</protein>
<proteinExistence type="predicted"/>
<keyword evidence="1" id="KW-1133">Transmembrane helix</keyword>
<keyword evidence="3" id="KW-1185">Reference proteome</keyword>
<dbReference type="InterPro" id="IPR007211">
    <property type="entry name" value="DUF378"/>
</dbReference>
<reference evidence="2 3" key="1">
    <citation type="submission" date="2018-07" db="EMBL/GenBank/DDBJ databases">
        <title>Genomic Encyclopedia of Type Strains, Phase IV (KMG-IV): sequencing the most valuable type-strain genomes for metagenomic binning, comparative biology and taxonomic classification.</title>
        <authorList>
            <person name="Goeker M."/>
        </authorList>
    </citation>
    <scope>NUCLEOTIDE SEQUENCE [LARGE SCALE GENOMIC DNA]</scope>
    <source>
        <strain evidence="2 3">DSM 16500</strain>
    </source>
</reference>
<accession>A0A370GK86</accession>
<dbReference type="PANTHER" id="PTHR37304">
    <property type="entry name" value="MEMBRANE PROTEIN-RELATED"/>
    <property type="match status" value="1"/>
</dbReference>
<evidence type="ECO:0000256" key="1">
    <source>
        <dbReference type="SAM" id="Phobius"/>
    </source>
</evidence>
<name>A0A370GK86_9COXI</name>
<dbReference type="Proteomes" id="UP000254720">
    <property type="component" value="Unassembled WGS sequence"/>
</dbReference>
<gene>
    <name evidence="2" type="ORF">C8D86_11050</name>
</gene>
<dbReference type="RefSeq" id="WP_114834337.1">
    <property type="nucleotide sequence ID" value="NZ_LR699115.1"/>
</dbReference>
<dbReference type="Pfam" id="PF04070">
    <property type="entry name" value="DUF378"/>
    <property type="match status" value="1"/>
</dbReference>
<dbReference type="EMBL" id="QQAX01000010">
    <property type="protein sequence ID" value="RDI43780.1"/>
    <property type="molecule type" value="Genomic_DNA"/>
</dbReference>
<evidence type="ECO:0000313" key="2">
    <source>
        <dbReference type="EMBL" id="RDI43780.1"/>
    </source>
</evidence>
<dbReference type="PANTHER" id="PTHR37304:SF1">
    <property type="entry name" value="MEMBRANE PROTEIN"/>
    <property type="match status" value="1"/>
</dbReference>
<organism evidence="2 3">
    <name type="scientific">Aquicella lusitana</name>
    <dbReference type="NCBI Taxonomy" id="254246"/>
    <lineage>
        <taxon>Bacteria</taxon>
        <taxon>Pseudomonadati</taxon>
        <taxon>Pseudomonadota</taxon>
        <taxon>Gammaproteobacteria</taxon>
        <taxon>Legionellales</taxon>
        <taxon>Coxiellaceae</taxon>
        <taxon>Aquicella</taxon>
    </lineage>
</organism>
<dbReference type="AlphaFoldDB" id="A0A370GK86"/>
<comment type="caution">
    <text evidence="2">The sequence shown here is derived from an EMBL/GenBank/DDBJ whole genome shotgun (WGS) entry which is preliminary data.</text>
</comment>
<evidence type="ECO:0000313" key="3">
    <source>
        <dbReference type="Proteomes" id="UP000254720"/>
    </source>
</evidence>
<sequence>MKDLNLYGWIALIIVLVGGINLGLMGLLNTDIIMSIFGALLGRLIFIVVGVAAGYLCYLIYLEKMKKTP</sequence>
<keyword evidence="1" id="KW-0812">Transmembrane</keyword>
<keyword evidence="1" id="KW-0472">Membrane</keyword>
<feature type="transmembrane region" description="Helical" evidence="1">
    <location>
        <begin position="40"/>
        <end position="61"/>
    </location>
</feature>